<dbReference type="AlphaFoldDB" id="A0A8J2TQT9"/>
<dbReference type="RefSeq" id="WP_188606322.1">
    <property type="nucleotide sequence ID" value="NZ_BMIC01000004.1"/>
</dbReference>
<accession>A0A8J2TQT9</accession>
<proteinExistence type="predicted"/>
<dbReference type="EMBL" id="BMIC01000004">
    <property type="protein sequence ID" value="GFZ89183.1"/>
    <property type="molecule type" value="Genomic_DNA"/>
</dbReference>
<feature type="signal peptide" evidence="1">
    <location>
        <begin position="1"/>
        <end position="20"/>
    </location>
</feature>
<feature type="chain" id="PRO_5035157841" evidence="1">
    <location>
        <begin position="21"/>
        <end position="303"/>
    </location>
</feature>
<organism evidence="2 3">
    <name type="scientific">Aquaticitalea lipolytica</name>
    <dbReference type="NCBI Taxonomy" id="1247562"/>
    <lineage>
        <taxon>Bacteria</taxon>
        <taxon>Pseudomonadati</taxon>
        <taxon>Bacteroidota</taxon>
        <taxon>Flavobacteriia</taxon>
        <taxon>Flavobacteriales</taxon>
        <taxon>Flavobacteriaceae</taxon>
        <taxon>Aquaticitalea</taxon>
    </lineage>
</organism>
<dbReference type="Pfam" id="PF20311">
    <property type="entry name" value="DUF6607"/>
    <property type="match status" value="1"/>
</dbReference>
<reference evidence="2 3" key="1">
    <citation type="journal article" date="2014" name="Int. J. Syst. Evol. Microbiol.">
        <title>Complete genome sequence of Corynebacterium casei LMG S-19264T (=DSM 44701T), isolated from a smear-ripened cheese.</title>
        <authorList>
            <consortium name="US DOE Joint Genome Institute (JGI-PGF)"/>
            <person name="Walter F."/>
            <person name="Albersmeier A."/>
            <person name="Kalinowski J."/>
            <person name="Ruckert C."/>
        </authorList>
    </citation>
    <scope>NUCLEOTIDE SEQUENCE [LARGE SCALE GENOMIC DNA]</scope>
    <source>
        <strain evidence="2 3">CGMCC 1.15295</strain>
    </source>
</reference>
<evidence type="ECO:0000256" key="1">
    <source>
        <dbReference type="SAM" id="SignalP"/>
    </source>
</evidence>
<keyword evidence="1" id="KW-0732">Signal</keyword>
<dbReference type="Proteomes" id="UP000598120">
    <property type="component" value="Unassembled WGS sequence"/>
</dbReference>
<comment type="caution">
    <text evidence="2">The sequence shown here is derived from an EMBL/GenBank/DDBJ whole genome shotgun (WGS) entry which is preliminary data.</text>
</comment>
<gene>
    <name evidence="2" type="ORF">GCM10011531_20850</name>
</gene>
<sequence length="303" mass="35794">MKRLTLLSIFSLAFILNVNAQSKKNQDQKAIKSMCGCYEVSFNFAETFQYSNDSTYKASDVKHDTGLEWVELLEDSENKIVMQHLLIVGKPEEQHVIKHWRQDWLFENTNLYTYNADNKWNYVSLPKSQVKGQWTQKVFQVDDSPRYEGSATWIHADGKSYWENTTDAPLPRREYTKRNDYNVTVRTNKHEITKYGWIHDQDNDKVIRTTGKDDVVLAQEKGLNTYTKVDDSKCKSAQDWWKTNNQNWKLVRNKWDEVFNRKTDLILEEKVDEKPLYSILFSKEFSNKEEDINSIIEAFVKKS</sequence>
<protein>
    <submittedName>
        <fullName evidence="2">Uncharacterized protein</fullName>
    </submittedName>
</protein>
<keyword evidence="3" id="KW-1185">Reference proteome</keyword>
<dbReference type="InterPro" id="IPR046715">
    <property type="entry name" value="DUF6607"/>
</dbReference>
<evidence type="ECO:0000313" key="3">
    <source>
        <dbReference type="Proteomes" id="UP000598120"/>
    </source>
</evidence>
<evidence type="ECO:0000313" key="2">
    <source>
        <dbReference type="EMBL" id="GFZ89183.1"/>
    </source>
</evidence>
<name>A0A8J2TQT9_9FLAO</name>